<evidence type="ECO:0000313" key="3">
    <source>
        <dbReference type="Proteomes" id="UP000188235"/>
    </source>
</evidence>
<protein>
    <submittedName>
        <fullName evidence="2">Uncharacterized protein</fullName>
    </submittedName>
</protein>
<dbReference type="OrthoDB" id="3737959at2"/>
<evidence type="ECO:0000313" key="2">
    <source>
        <dbReference type="EMBL" id="AQP51025.1"/>
    </source>
</evidence>
<dbReference type="EMBL" id="CP019607">
    <property type="protein sequence ID" value="AQP51025.1"/>
    <property type="molecule type" value="Genomic_DNA"/>
</dbReference>
<dbReference type="KEGG" id="tfa:BW733_09490"/>
<keyword evidence="1" id="KW-0472">Membrane</keyword>
<sequence>MAAAVATFIPAFVRKPCRHCEPRYYSDPVEWLIDQGMLIGFVLIVASVACITASVVVTLSIEFPRREHYRRLAKGDDADRSRPDEKIVTALLGGPSPLRVTCVALGFWVATVSWFSLSATLEGADGQAPLAGHDWGDLLYVSFVLFGVLVLLEVFAEHEQRVTAATVRSAWPSIEEVQVDDVTASAAVRRRRPRRR</sequence>
<reference evidence="2 3" key="1">
    <citation type="journal article" date="2008" name="Int. J. Syst. Evol. Microbiol.">
        <title>Tessaracoccus flavescens sp. nov., isolated from marine sediment.</title>
        <authorList>
            <person name="Lee D.W."/>
            <person name="Lee S.D."/>
        </authorList>
    </citation>
    <scope>NUCLEOTIDE SEQUENCE [LARGE SCALE GENOMIC DNA]</scope>
    <source>
        <strain evidence="2 3">SST-39T</strain>
    </source>
</reference>
<dbReference type="RefSeq" id="WP_077349938.1">
    <property type="nucleotide sequence ID" value="NZ_CP019607.1"/>
</dbReference>
<keyword evidence="3" id="KW-1185">Reference proteome</keyword>
<dbReference type="Proteomes" id="UP000188235">
    <property type="component" value="Chromosome"/>
</dbReference>
<keyword evidence="1" id="KW-0812">Transmembrane</keyword>
<feature type="transmembrane region" description="Helical" evidence="1">
    <location>
        <begin position="98"/>
        <end position="118"/>
    </location>
</feature>
<gene>
    <name evidence="2" type="ORF">BW733_09490</name>
</gene>
<organism evidence="2 3">
    <name type="scientific">Tessaracoccus flavescens</name>
    <dbReference type="NCBI Taxonomy" id="399497"/>
    <lineage>
        <taxon>Bacteria</taxon>
        <taxon>Bacillati</taxon>
        <taxon>Actinomycetota</taxon>
        <taxon>Actinomycetes</taxon>
        <taxon>Propionibacteriales</taxon>
        <taxon>Propionibacteriaceae</taxon>
        <taxon>Tessaracoccus</taxon>
    </lineage>
</organism>
<feature type="transmembrane region" description="Helical" evidence="1">
    <location>
        <begin position="138"/>
        <end position="156"/>
    </location>
</feature>
<feature type="transmembrane region" description="Helical" evidence="1">
    <location>
        <begin position="37"/>
        <end position="61"/>
    </location>
</feature>
<dbReference type="STRING" id="399497.BW733_09490"/>
<proteinExistence type="predicted"/>
<dbReference type="AlphaFoldDB" id="A0A1Q2CXY2"/>
<name>A0A1Q2CXY2_9ACTN</name>
<keyword evidence="1" id="KW-1133">Transmembrane helix</keyword>
<evidence type="ECO:0000256" key="1">
    <source>
        <dbReference type="SAM" id="Phobius"/>
    </source>
</evidence>
<accession>A0A1Q2CXY2</accession>